<organism evidence="1 2">
    <name type="scientific">Psophocarpus tetragonolobus</name>
    <name type="common">Winged bean</name>
    <name type="synonym">Dolichos tetragonolobus</name>
    <dbReference type="NCBI Taxonomy" id="3891"/>
    <lineage>
        <taxon>Eukaryota</taxon>
        <taxon>Viridiplantae</taxon>
        <taxon>Streptophyta</taxon>
        <taxon>Embryophyta</taxon>
        <taxon>Tracheophyta</taxon>
        <taxon>Spermatophyta</taxon>
        <taxon>Magnoliopsida</taxon>
        <taxon>eudicotyledons</taxon>
        <taxon>Gunneridae</taxon>
        <taxon>Pentapetalae</taxon>
        <taxon>rosids</taxon>
        <taxon>fabids</taxon>
        <taxon>Fabales</taxon>
        <taxon>Fabaceae</taxon>
        <taxon>Papilionoideae</taxon>
        <taxon>50 kb inversion clade</taxon>
        <taxon>NPAAA clade</taxon>
        <taxon>indigoferoid/millettioid clade</taxon>
        <taxon>Phaseoleae</taxon>
        <taxon>Psophocarpus</taxon>
    </lineage>
</organism>
<sequence>MWQLEMKGWDYVALDRMDVVRQNTNIVMETEAAKETEKANEVTLGIGSEVRYRVTDKFVRDVYGGMVVVGKGKMSYEVSGGDGGGKDSLWNTSKQRGGGIGYKRWFGKGPYGKNPCLSTIVAAFLLDWPTRFEA</sequence>
<name>A0AAN9T1A1_PSOTE</name>
<gene>
    <name evidence="1" type="ORF">VNO78_03000</name>
</gene>
<reference evidence="1 2" key="1">
    <citation type="submission" date="2024-01" db="EMBL/GenBank/DDBJ databases">
        <title>The genomes of 5 underutilized Papilionoideae crops provide insights into root nodulation and disease resistanc.</title>
        <authorList>
            <person name="Jiang F."/>
        </authorList>
    </citation>
    <scope>NUCLEOTIDE SEQUENCE [LARGE SCALE GENOMIC DNA]</scope>
    <source>
        <strain evidence="1">DUOXIRENSHENG_FW03</strain>
        <tissue evidence="1">Leaves</tissue>
    </source>
</reference>
<dbReference type="EMBL" id="JAYMYS010000001">
    <property type="protein sequence ID" value="KAK7411565.1"/>
    <property type="molecule type" value="Genomic_DNA"/>
</dbReference>
<keyword evidence="2" id="KW-1185">Reference proteome</keyword>
<dbReference type="AlphaFoldDB" id="A0AAN9T1A1"/>
<proteinExistence type="predicted"/>
<evidence type="ECO:0000313" key="2">
    <source>
        <dbReference type="Proteomes" id="UP001386955"/>
    </source>
</evidence>
<accession>A0AAN9T1A1</accession>
<comment type="caution">
    <text evidence="1">The sequence shown here is derived from an EMBL/GenBank/DDBJ whole genome shotgun (WGS) entry which is preliminary data.</text>
</comment>
<evidence type="ECO:0000313" key="1">
    <source>
        <dbReference type="EMBL" id="KAK7411565.1"/>
    </source>
</evidence>
<protein>
    <submittedName>
        <fullName evidence="1">Uncharacterized protein</fullName>
    </submittedName>
</protein>
<dbReference type="Proteomes" id="UP001386955">
    <property type="component" value="Unassembled WGS sequence"/>
</dbReference>